<feature type="transmembrane region" description="Helical" evidence="5">
    <location>
        <begin position="247"/>
        <end position="267"/>
    </location>
</feature>
<dbReference type="Proteomes" id="UP000184207">
    <property type="component" value="Unassembled WGS sequence"/>
</dbReference>
<keyword evidence="3 5" id="KW-1133">Transmembrane helix</keyword>
<dbReference type="GO" id="GO:0005886">
    <property type="term" value="C:plasma membrane"/>
    <property type="evidence" value="ECO:0007669"/>
    <property type="project" value="UniProtKB-ARBA"/>
</dbReference>
<evidence type="ECO:0000256" key="4">
    <source>
        <dbReference type="ARBA" id="ARBA00023136"/>
    </source>
</evidence>
<keyword evidence="4 5" id="KW-0472">Membrane</keyword>
<dbReference type="PANTHER" id="PTHR33514">
    <property type="entry name" value="PROTEIN ABCI12, CHLOROPLASTIC"/>
    <property type="match status" value="1"/>
</dbReference>
<proteinExistence type="predicted"/>
<name>A0A1M7SSC3_FERGO</name>
<evidence type="ECO:0000256" key="1">
    <source>
        <dbReference type="ARBA" id="ARBA00004141"/>
    </source>
</evidence>
<evidence type="ECO:0000313" key="7">
    <source>
        <dbReference type="Proteomes" id="UP000184207"/>
    </source>
</evidence>
<evidence type="ECO:0000256" key="5">
    <source>
        <dbReference type="SAM" id="Phobius"/>
    </source>
</evidence>
<reference evidence="7" key="1">
    <citation type="submission" date="2016-12" db="EMBL/GenBank/DDBJ databases">
        <authorList>
            <person name="Varghese N."/>
            <person name="Submissions S."/>
        </authorList>
    </citation>
    <scope>NUCLEOTIDE SEQUENCE [LARGE SCALE GENOMIC DNA]</scope>
    <source>
        <strain evidence="7">DSM 13020</strain>
    </source>
</reference>
<feature type="transmembrane region" description="Helical" evidence="5">
    <location>
        <begin position="121"/>
        <end position="138"/>
    </location>
</feature>
<keyword evidence="7" id="KW-1185">Reference proteome</keyword>
<protein>
    <submittedName>
        <fullName evidence="6">Energy-coupling factor transport system permease protein</fullName>
    </submittedName>
</protein>
<evidence type="ECO:0000313" key="6">
    <source>
        <dbReference type="EMBL" id="SHN61437.1"/>
    </source>
</evidence>
<feature type="transmembrane region" description="Helical" evidence="5">
    <location>
        <begin position="24"/>
        <end position="54"/>
    </location>
</feature>
<dbReference type="RefSeq" id="WP_072759408.1">
    <property type="nucleotide sequence ID" value="NZ_FRDJ01000005.1"/>
</dbReference>
<gene>
    <name evidence="6" type="ORF">SAMN02745226_01209</name>
</gene>
<dbReference type="OrthoDB" id="8635523at2"/>
<evidence type="ECO:0000256" key="3">
    <source>
        <dbReference type="ARBA" id="ARBA00022989"/>
    </source>
</evidence>
<evidence type="ECO:0000256" key="2">
    <source>
        <dbReference type="ARBA" id="ARBA00022692"/>
    </source>
</evidence>
<feature type="transmembrane region" description="Helical" evidence="5">
    <location>
        <begin position="66"/>
        <end position="85"/>
    </location>
</feature>
<dbReference type="PANTHER" id="PTHR33514:SF1">
    <property type="entry name" value="ABC TRANSPORTER PERMEASE"/>
    <property type="match status" value="1"/>
</dbReference>
<comment type="subcellular location">
    <subcellularLocation>
        <location evidence="1">Membrane</location>
        <topology evidence="1">Multi-pass membrane protein</topology>
    </subcellularLocation>
</comment>
<dbReference type="InterPro" id="IPR003339">
    <property type="entry name" value="ABC/ECF_trnsptr_transmembrane"/>
</dbReference>
<accession>A0A1M7SSC3</accession>
<dbReference type="Pfam" id="PF02361">
    <property type="entry name" value="CbiQ"/>
    <property type="match status" value="1"/>
</dbReference>
<dbReference type="STRING" id="1121883.SAMN02745226_01209"/>
<dbReference type="AlphaFoldDB" id="A0A1M7SSC3"/>
<keyword evidence="2 5" id="KW-0812">Transmembrane</keyword>
<dbReference type="EMBL" id="FRDJ01000005">
    <property type="protein sequence ID" value="SHN61437.1"/>
    <property type="molecule type" value="Genomic_DNA"/>
</dbReference>
<dbReference type="CDD" id="cd16914">
    <property type="entry name" value="EcfT"/>
    <property type="match status" value="1"/>
</dbReference>
<sequence length="277" mass="32151">MQEKLIMYTSEETFIHRLSGLTKLISFLVLTSAVMYTYDIRVIVGILIFSFALMKVAKIKFSKVKTMFLYVFIFLLLNEFITFLFAPTEGVKIFGTSHVLFELSSRYVVTLEQIFYQTTKFLKYISVIPLGMIFLFTTNPSELASSLNRIGVHYKVAYAFALTLRYFPDVQRVYTDISLSQQARGVDLSYKAKFKDRFKHSLLILIPLIFSSLERVEKISNAMDLRGFGKHKKRTWYTTKKLRKEDYVALVISGMVLLISVLIGMFVNHGRFYNPFI</sequence>
<organism evidence="6 7">
    <name type="scientific">Fervidobacterium gondwanense DSM 13020</name>
    <dbReference type="NCBI Taxonomy" id="1121883"/>
    <lineage>
        <taxon>Bacteria</taxon>
        <taxon>Thermotogati</taxon>
        <taxon>Thermotogota</taxon>
        <taxon>Thermotogae</taxon>
        <taxon>Thermotogales</taxon>
        <taxon>Fervidobacteriaceae</taxon>
        <taxon>Fervidobacterium</taxon>
    </lineage>
</organism>